<name>A0A922NTC1_9STRE</name>
<protein>
    <submittedName>
        <fullName evidence="1">Uncharacterized protein</fullName>
    </submittedName>
</protein>
<gene>
    <name evidence="1" type="ORF">CECT5772_08478</name>
</gene>
<accession>A0A922NTC1</accession>
<evidence type="ECO:0000313" key="1">
    <source>
        <dbReference type="EMBL" id="KED03839.1"/>
    </source>
</evidence>
<dbReference type="Proteomes" id="UP000028704">
    <property type="component" value="Unassembled WGS sequence"/>
</dbReference>
<dbReference type="AlphaFoldDB" id="A0A922NTC1"/>
<organism evidence="1 2">
    <name type="scientific">Streptococcus equi subsp. ruminatorum CECT 5772</name>
    <dbReference type="NCBI Taxonomy" id="1051981"/>
    <lineage>
        <taxon>Bacteria</taxon>
        <taxon>Bacillati</taxon>
        <taxon>Bacillota</taxon>
        <taxon>Bacilli</taxon>
        <taxon>Lactobacillales</taxon>
        <taxon>Streptococcaceae</taxon>
        <taxon>Streptococcus</taxon>
    </lineage>
</organism>
<comment type="caution">
    <text evidence="1">The sequence shown here is derived from an EMBL/GenBank/DDBJ whole genome shotgun (WGS) entry which is preliminary data.</text>
</comment>
<proteinExistence type="predicted"/>
<sequence>MICAEPTDTIRLTIIQKSLTLYEDQQVNLIKN</sequence>
<dbReference type="EMBL" id="AWEX01000082">
    <property type="protein sequence ID" value="KED03839.1"/>
    <property type="molecule type" value="Genomic_DNA"/>
</dbReference>
<reference evidence="1 2" key="1">
    <citation type="journal article" date="2014" name="Int. J. Syst. Evol. Microbiol.">
        <title>Phylogenomics and the dynamic genome evolution of the genus Streptococcus.</title>
        <authorList>
            <consortium name="The Broad Institute Genome Sequencing Platform"/>
            <person name="Richards V.P."/>
            <person name="Palmer S.R."/>
            <person name="Pavinski Bitar P.D."/>
            <person name="Qin X."/>
            <person name="Weinstock G.M."/>
            <person name="Highlander S.K."/>
            <person name="Town C.D."/>
            <person name="Burne R.A."/>
            <person name="Stanhope M.J."/>
        </authorList>
    </citation>
    <scope>NUCLEOTIDE SEQUENCE [LARGE SCALE GENOMIC DNA]</scope>
    <source>
        <strain evidence="1 2">CECT 5772</strain>
    </source>
</reference>
<evidence type="ECO:0000313" key="2">
    <source>
        <dbReference type="Proteomes" id="UP000028704"/>
    </source>
</evidence>